<gene>
    <name evidence="9" type="ORF">JR050_18610</name>
</gene>
<comment type="subcellular location">
    <subcellularLocation>
        <location evidence="1">Membrane</location>
    </subcellularLocation>
</comment>
<protein>
    <recommendedName>
        <fullName evidence="4">serine-type D-Ala-D-Ala carboxypeptidase</fullName>
        <ecNumber evidence="4">3.4.16.4</ecNumber>
    </recommendedName>
</protein>
<comment type="caution">
    <text evidence="9">The sequence shown here is derived from an EMBL/GenBank/DDBJ whole genome shotgun (WGS) entry which is preliminary data.</text>
</comment>
<dbReference type="PANTHER" id="PTHR30627">
    <property type="entry name" value="PEPTIDOGLYCAN D,D-TRANSPEPTIDASE"/>
    <property type="match status" value="1"/>
</dbReference>
<evidence type="ECO:0000313" key="9">
    <source>
        <dbReference type="EMBL" id="MBM6619678.1"/>
    </source>
</evidence>
<evidence type="ECO:0000256" key="2">
    <source>
        <dbReference type="ARBA" id="ARBA00004752"/>
    </source>
</evidence>
<sequence>MIIRKRATIFIVITFLFLLGLIYRLAEIQLIRTESFSASKVNLIEESVRQRTQVMVLDQGRGRFVDRNGKALTHDYFPSLILFPFLKHTQWPVEELASILQVPSSEIIKSIKDIKEPIVYGAPDPVALSETQMEQINKLKIPGVFAVHRQSKVEDLVAEHLIGIIRQDRDQVLKRYADKVEEGNLSVHTPIGILGLQQVFDEFLLPEGESKLMYHVDNQGGPLFGIDVKYTAPANPYYPISIQTTIDKSIQEEVEKITTDTKLKKGGVVLLDIKTNEIVAMVSSPSLNHSNPFSSEGGAHNYLLEPQIPGSVFKTIVAAAAIENNIITPNRLFNCDLDIYGQIDDHKLGQLNFEDSFAQSCNQTFASLANELVKHKPSTIEDFANKLGLIQPVGWNGDVFHFDDFNQLPVNRSGRIWEDDTDKSAERAVSQTAIGQKEVRVTPLAVANMMGTIARGGEKKQVKAVSKILYKNGSTLFTFKDQALEGEALSPYTIAKLQQLLHRVVTDPKGTGRRFQALDTEVAGKSGTAETGRENIQKEKLYNKWFAGYFPATSPKYALVVVELDVPGNQAVTNDVFYKIVDSLE</sequence>
<feature type="domain" description="Penicillin-binding protein dimerisation" evidence="8">
    <location>
        <begin position="61"/>
        <end position="220"/>
    </location>
</feature>
<dbReference type="Gene3D" id="3.90.1310.10">
    <property type="entry name" value="Penicillin-binding protein 2a (Domain 2)"/>
    <property type="match status" value="1"/>
</dbReference>
<evidence type="ECO:0000256" key="6">
    <source>
        <dbReference type="ARBA" id="ARBA00034000"/>
    </source>
</evidence>
<dbReference type="SUPFAM" id="SSF56601">
    <property type="entry name" value="beta-lactamase/transpeptidase-like"/>
    <property type="match status" value="1"/>
</dbReference>
<dbReference type="Pfam" id="PF03717">
    <property type="entry name" value="PBP_dimer"/>
    <property type="match status" value="1"/>
</dbReference>
<dbReference type="InterPro" id="IPR050515">
    <property type="entry name" value="Beta-lactam/transpept"/>
</dbReference>
<dbReference type="InterPro" id="IPR036138">
    <property type="entry name" value="PBP_dimer_sf"/>
</dbReference>
<dbReference type="Pfam" id="PF00905">
    <property type="entry name" value="Transpeptidase"/>
    <property type="match status" value="1"/>
</dbReference>
<comment type="similarity">
    <text evidence="3">Belongs to the transpeptidase family.</text>
</comment>
<evidence type="ECO:0000259" key="7">
    <source>
        <dbReference type="Pfam" id="PF00905"/>
    </source>
</evidence>
<dbReference type="InterPro" id="IPR001460">
    <property type="entry name" value="PCN-bd_Tpept"/>
</dbReference>
<keyword evidence="10" id="KW-1185">Reference proteome</keyword>
<dbReference type="RefSeq" id="WP_204205167.1">
    <property type="nucleotide sequence ID" value="NZ_JAFELM010000044.1"/>
</dbReference>
<comment type="pathway">
    <text evidence="2">Cell wall biogenesis; peptidoglycan biosynthesis.</text>
</comment>
<evidence type="ECO:0000256" key="1">
    <source>
        <dbReference type="ARBA" id="ARBA00004370"/>
    </source>
</evidence>
<dbReference type="Gene3D" id="3.40.710.10">
    <property type="entry name" value="DD-peptidase/beta-lactamase superfamily"/>
    <property type="match status" value="1"/>
</dbReference>
<evidence type="ECO:0000259" key="8">
    <source>
        <dbReference type="Pfam" id="PF03717"/>
    </source>
</evidence>
<dbReference type="EC" id="3.4.16.4" evidence="4"/>
<feature type="domain" description="Penicillin-binding protein transpeptidase" evidence="7">
    <location>
        <begin position="266"/>
        <end position="581"/>
    </location>
</feature>
<dbReference type="Proteomes" id="UP001518925">
    <property type="component" value="Unassembled WGS sequence"/>
</dbReference>
<evidence type="ECO:0000256" key="4">
    <source>
        <dbReference type="ARBA" id="ARBA00012448"/>
    </source>
</evidence>
<proteinExistence type="inferred from homology"/>
<dbReference type="SUPFAM" id="SSF56519">
    <property type="entry name" value="Penicillin binding protein dimerisation domain"/>
    <property type="match status" value="1"/>
</dbReference>
<dbReference type="EMBL" id="JAFELM010000044">
    <property type="protein sequence ID" value="MBM6619678.1"/>
    <property type="molecule type" value="Genomic_DNA"/>
</dbReference>
<name>A0ABS2DPN8_9BACI</name>
<evidence type="ECO:0000256" key="5">
    <source>
        <dbReference type="ARBA" id="ARBA00023136"/>
    </source>
</evidence>
<dbReference type="PANTHER" id="PTHR30627:SF24">
    <property type="entry name" value="PENICILLIN-BINDING PROTEIN 4B"/>
    <property type="match status" value="1"/>
</dbReference>
<accession>A0ABS2DPN8</accession>
<evidence type="ECO:0000313" key="10">
    <source>
        <dbReference type="Proteomes" id="UP001518925"/>
    </source>
</evidence>
<dbReference type="InterPro" id="IPR012338">
    <property type="entry name" value="Beta-lactam/transpept-like"/>
</dbReference>
<dbReference type="InterPro" id="IPR005311">
    <property type="entry name" value="PBP_dimer"/>
</dbReference>
<keyword evidence="5" id="KW-0472">Membrane</keyword>
<reference evidence="9 10" key="1">
    <citation type="submission" date="2021-02" db="EMBL/GenBank/DDBJ databases">
        <title>Bacillus sp. RD4P76, an endophyte from a halophyte.</title>
        <authorList>
            <person name="Sun J.-Q."/>
        </authorList>
    </citation>
    <scope>NUCLEOTIDE SEQUENCE [LARGE SCALE GENOMIC DNA]</scope>
    <source>
        <strain evidence="9 10">RD4P76</strain>
    </source>
</reference>
<comment type="catalytic activity">
    <reaction evidence="6">
        <text>Preferential cleavage: (Ac)2-L-Lys-D-Ala-|-D-Ala. Also transpeptidation of peptidyl-alanyl moieties that are N-acyl substituents of D-alanine.</text>
        <dbReference type="EC" id="3.4.16.4"/>
    </reaction>
</comment>
<organism evidence="9 10">
    <name type="scientific">Bacillus suaedaesalsae</name>
    <dbReference type="NCBI Taxonomy" id="2810349"/>
    <lineage>
        <taxon>Bacteria</taxon>
        <taxon>Bacillati</taxon>
        <taxon>Bacillota</taxon>
        <taxon>Bacilli</taxon>
        <taxon>Bacillales</taxon>
        <taxon>Bacillaceae</taxon>
        <taxon>Bacillus</taxon>
    </lineage>
</organism>
<evidence type="ECO:0000256" key="3">
    <source>
        <dbReference type="ARBA" id="ARBA00007171"/>
    </source>
</evidence>